<sequence length="214" mass="23924">MTVANEISHGERPIHKPNKFVVFWIACSSIVVFWDLSFLFARPHSFKSMNGKLAFLWPGYDLYEFIDKVYSVSSWEKKLGFPAAQATMNVVENLVNFLYLYLAHSDDDAKRASAPVAGLVGVTMTCSKTILYFLCDYYCGMCESGSNDWRTWLTLYILPNCLWVLIPGTLAVYFGMDIADRLKLAAGVSGSPYGYGPASSTRSRVASSNNKKTK</sequence>
<evidence type="ECO:0008006" key="5">
    <source>
        <dbReference type="Google" id="ProtNLM"/>
    </source>
</evidence>
<evidence type="ECO:0000313" key="4">
    <source>
        <dbReference type="Proteomes" id="UP000245884"/>
    </source>
</evidence>
<name>A0A316UNN0_9BASI</name>
<feature type="transmembrane region" description="Helical" evidence="2">
    <location>
        <begin position="21"/>
        <end position="41"/>
    </location>
</feature>
<dbReference type="AlphaFoldDB" id="A0A316UNN0"/>
<dbReference type="PANTHER" id="PTHR37919">
    <property type="entry name" value="PROTEIN CBG05606"/>
    <property type="match status" value="1"/>
</dbReference>
<feature type="transmembrane region" description="Helical" evidence="2">
    <location>
        <begin position="114"/>
        <end position="134"/>
    </location>
</feature>
<keyword evidence="2" id="KW-0472">Membrane</keyword>
<gene>
    <name evidence="3" type="ORF">BDZ90DRAFT_232980</name>
</gene>
<keyword evidence="2" id="KW-0812">Transmembrane</keyword>
<dbReference type="STRING" id="1569628.A0A316UNN0"/>
<evidence type="ECO:0000313" key="3">
    <source>
        <dbReference type="EMBL" id="PWN26886.1"/>
    </source>
</evidence>
<accession>A0A316UNN0</accession>
<feature type="transmembrane region" description="Helical" evidence="2">
    <location>
        <begin position="83"/>
        <end position="102"/>
    </location>
</feature>
<evidence type="ECO:0000256" key="2">
    <source>
        <dbReference type="SAM" id="Phobius"/>
    </source>
</evidence>
<dbReference type="Proteomes" id="UP000245884">
    <property type="component" value="Unassembled WGS sequence"/>
</dbReference>
<keyword evidence="2" id="KW-1133">Transmembrane helix</keyword>
<dbReference type="RefSeq" id="XP_025361498.1">
    <property type="nucleotide sequence ID" value="XM_025506465.1"/>
</dbReference>
<feature type="region of interest" description="Disordered" evidence="1">
    <location>
        <begin position="193"/>
        <end position="214"/>
    </location>
</feature>
<dbReference type="OrthoDB" id="60858at2759"/>
<organism evidence="3 4">
    <name type="scientific">Jaminaea rosea</name>
    <dbReference type="NCBI Taxonomy" id="1569628"/>
    <lineage>
        <taxon>Eukaryota</taxon>
        <taxon>Fungi</taxon>
        <taxon>Dikarya</taxon>
        <taxon>Basidiomycota</taxon>
        <taxon>Ustilaginomycotina</taxon>
        <taxon>Exobasidiomycetes</taxon>
        <taxon>Microstromatales</taxon>
        <taxon>Microstromatales incertae sedis</taxon>
        <taxon>Jaminaea</taxon>
    </lineage>
</organism>
<proteinExistence type="predicted"/>
<feature type="compositionally biased region" description="Polar residues" evidence="1">
    <location>
        <begin position="201"/>
        <end position="214"/>
    </location>
</feature>
<protein>
    <recommendedName>
        <fullName evidence="5">EXPERA domain-containing protein</fullName>
    </recommendedName>
</protein>
<keyword evidence="4" id="KW-1185">Reference proteome</keyword>
<dbReference type="GeneID" id="37028288"/>
<dbReference type="PANTHER" id="PTHR37919:SF2">
    <property type="entry name" value="EXPERA DOMAIN-CONTAINING PROTEIN"/>
    <property type="match status" value="1"/>
</dbReference>
<feature type="transmembrane region" description="Helical" evidence="2">
    <location>
        <begin position="154"/>
        <end position="174"/>
    </location>
</feature>
<reference evidence="3 4" key="1">
    <citation type="journal article" date="2018" name="Mol. Biol. Evol.">
        <title>Broad Genomic Sampling Reveals a Smut Pathogenic Ancestry of the Fungal Clade Ustilaginomycotina.</title>
        <authorList>
            <person name="Kijpornyongpan T."/>
            <person name="Mondo S.J."/>
            <person name="Barry K."/>
            <person name="Sandor L."/>
            <person name="Lee J."/>
            <person name="Lipzen A."/>
            <person name="Pangilinan J."/>
            <person name="LaButti K."/>
            <person name="Hainaut M."/>
            <person name="Henrissat B."/>
            <person name="Grigoriev I.V."/>
            <person name="Spatafora J.W."/>
            <person name="Aime M.C."/>
        </authorList>
    </citation>
    <scope>NUCLEOTIDE SEQUENCE [LARGE SCALE GENOMIC DNA]</scope>
    <source>
        <strain evidence="3 4">MCA 5214</strain>
    </source>
</reference>
<dbReference type="EMBL" id="KZ819670">
    <property type="protein sequence ID" value="PWN26886.1"/>
    <property type="molecule type" value="Genomic_DNA"/>
</dbReference>
<evidence type="ECO:0000256" key="1">
    <source>
        <dbReference type="SAM" id="MobiDB-lite"/>
    </source>
</evidence>